<evidence type="ECO:0000313" key="1">
    <source>
        <dbReference type="EMBL" id="BAS95354.1"/>
    </source>
</evidence>
<dbReference type="Proteomes" id="UP000059680">
    <property type="component" value="Chromosome 5"/>
</dbReference>
<evidence type="ECO:0000313" key="2">
    <source>
        <dbReference type="Proteomes" id="UP000059680"/>
    </source>
</evidence>
<dbReference type="FunCoup" id="A0A0P0WQC2">
    <property type="interactions" value="33"/>
</dbReference>
<sequence>MTNKCYWHPSSVSSISWQSCCFADGAQVLHHQPPFYAHRMVLVTTTKGSNEFFSLIFLLADYASILLHRRLIRHAISVRDIRT</sequence>
<dbReference type="InParanoid" id="A0A0P0WQC2"/>
<dbReference type="PaxDb" id="39947-A0A0P0WQC2"/>
<gene>
    <name evidence="1" type="ordered locus">Os05g0564350</name>
    <name evidence="1" type="ORF">OSNPB_050564350</name>
</gene>
<proteinExistence type="predicted"/>
<reference evidence="1 2" key="2">
    <citation type="journal article" date="2013" name="Plant Cell Physiol.">
        <title>Rice Annotation Project Database (RAP-DB): an integrative and interactive database for rice genomics.</title>
        <authorList>
            <person name="Sakai H."/>
            <person name="Lee S.S."/>
            <person name="Tanaka T."/>
            <person name="Numa H."/>
            <person name="Kim J."/>
            <person name="Kawahara Y."/>
            <person name="Wakimoto H."/>
            <person name="Yang C.C."/>
            <person name="Iwamoto M."/>
            <person name="Abe T."/>
            <person name="Yamada Y."/>
            <person name="Muto A."/>
            <person name="Inokuchi H."/>
            <person name="Ikemura T."/>
            <person name="Matsumoto T."/>
            <person name="Sasaki T."/>
            <person name="Itoh T."/>
        </authorList>
    </citation>
    <scope>NUCLEOTIDE SEQUENCE [LARGE SCALE GENOMIC DNA]</scope>
    <source>
        <strain evidence="2">cv. Nipponbare</strain>
    </source>
</reference>
<dbReference type="EMBL" id="AP014961">
    <property type="protein sequence ID" value="BAS95354.1"/>
    <property type="molecule type" value="Genomic_DNA"/>
</dbReference>
<dbReference type="PROSITE" id="PS51257">
    <property type="entry name" value="PROKAR_LIPOPROTEIN"/>
    <property type="match status" value="1"/>
</dbReference>
<accession>A0A0P0WQC2</accession>
<reference evidence="2" key="1">
    <citation type="journal article" date="2005" name="Nature">
        <title>The map-based sequence of the rice genome.</title>
        <authorList>
            <consortium name="International rice genome sequencing project (IRGSP)"/>
            <person name="Matsumoto T."/>
            <person name="Wu J."/>
            <person name="Kanamori H."/>
            <person name="Katayose Y."/>
            <person name="Fujisawa M."/>
            <person name="Namiki N."/>
            <person name="Mizuno H."/>
            <person name="Yamamoto K."/>
            <person name="Antonio B.A."/>
            <person name="Baba T."/>
            <person name="Sakata K."/>
            <person name="Nagamura Y."/>
            <person name="Aoki H."/>
            <person name="Arikawa K."/>
            <person name="Arita K."/>
            <person name="Bito T."/>
            <person name="Chiden Y."/>
            <person name="Fujitsuka N."/>
            <person name="Fukunaka R."/>
            <person name="Hamada M."/>
            <person name="Harada C."/>
            <person name="Hayashi A."/>
            <person name="Hijishita S."/>
            <person name="Honda M."/>
            <person name="Hosokawa S."/>
            <person name="Ichikawa Y."/>
            <person name="Idonuma A."/>
            <person name="Iijima M."/>
            <person name="Ikeda M."/>
            <person name="Ikeno M."/>
            <person name="Ito K."/>
            <person name="Ito S."/>
            <person name="Ito T."/>
            <person name="Ito Y."/>
            <person name="Ito Y."/>
            <person name="Iwabuchi A."/>
            <person name="Kamiya K."/>
            <person name="Karasawa W."/>
            <person name="Kurita K."/>
            <person name="Katagiri S."/>
            <person name="Kikuta A."/>
            <person name="Kobayashi H."/>
            <person name="Kobayashi N."/>
            <person name="Machita K."/>
            <person name="Maehara T."/>
            <person name="Masukawa M."/>
            <person name="Mizubayashi T."/>
            <person name="Mukai Y."/>
            <person name="Nagasaki H."/>
            <person name="Nagata Y."/>
            <person name="Naito S."/>
            <person name="Nakashima M."/>
            <person name="Nakama Y."/>
            <person name="Nakamichi Y."/>
            <person name="Nakamura M."/>
            <person name="Meguro A."/>
            <person name="Negishi M."/>
            <person name="Ohta I."/>
            <person name="Ohta T."/>
            <person name="Okamoto M."/>
            <person name="Ono N."/>
            <person name="Saji S."/>
            <person name="Sakaguchi M."/>
            <person name="Sakai K."/>
            <person name="Shibata M."/>
            <person name="Shimokawa T."/>
            <person name="Song J."/>
            <person name="Takazaki Y."/>
            <person name="Terasawa K."/>
            <person name="Tsugane M."/>
            <person name="Tsuji K."/>
            <person name="Ueda S."/>
            <person name="Waki K."/>
            <person name="Yamagata H."/>
            <person name="Yamamoto M."/>
            <person name="Yamamoto S."/>
            <person name="Yamane H."/>
            <person name="Yoshiki S."/>
            <person name="Yoshihara R."/>
            <person name="Yukawa K."/>
            <person name="Zhong H."/>
            <person name="Yano M."/>
            <person name="Yuan Q."/>
            <person name="Ouyang S."/>
            <person name="Liu J."/>
            <person name="Jones K.M."/>
            <person name="Gansberger K."/>
            <person name="Moffat K."/>
            <person name="Hill J."/>
            <person name="Bera J."/>
            <person name="Fadrosh D."/>
            <person name="Jin S."/>
            <person name="Johri S."/>
            <person name="Kim M."/>
            <person name="Overton L."/>
            <person name="Reardon M."/>
            <person name="Tsitrin T."/>
            <person name="Vuong H."/>
            <person name="Weaver B."/>
            <person name="Ciecko A."/>
            <person name="Tallon L."/>
            <person name="Jackson J."/>
            <person name="Pai G."/>
            <person name="Aken S.V."/>
            <person name="Utterback T."/>
            <person name="Reidmuller S."/>
            <person name="Feldblyum T."/>
            <person name="Hsiao J."/>
            <person name="Zismann V."/>
            <person name="Iobst S."/>
            <person name="de Vazeille A.R."/>
            <person name="Buell C.R."/>
            <person name="Ying K."/>
            <person name="Li Y."/>
            <person name="Lu T."/>
            <person name="Huang Y."/>
            <person name="Zhao Q."/>
            <person name="Feng Q."/>
            <person name="Zhang L."/>
            <person name="Zhu J."/>
            <person name="Weng Q."/>
            <person name="Mu J."/>
            <person name="Lu Y."/>
            <person name="Fan D."/>
            <person name="Liu Y."/>
            <person name="Guan J."/>
            <person name="Zhang Y."/>
            <person name="Yu S."/>
            <person name="Liu X."/>
            <person name="Zhang Y."/>
            <person name="Hong G."/>
            <person name="Han B."/>
            <person name="Choisne N."/>
            <person name="Demange N."/>
            <person name="Orjeda G."/>
            <person name="Samain S."/>
            <person name="Cattolico L."/>
            <person name="Pelletier E."/>
            <person name="Couloux A."/>
            <person name="Segurens B."/>
            <person name="Wincker P."/>
            <person name="D'Hont A."/>
            <person name="Scarpelli C."/>
            <person name="Weissenbach J."/>
            <person name="Salanoubat M."/>
            <person name="Quetier F."/>
            <person name="Yu Y."/>
            <person name="Kim H.R."/>
            <person name="Rambo T."/>
            <person name="Currie J."/>
            <person name="Collura K."/>
            <person name="Luo M."/>
            <person name="Yang T."/>
            <person name="Ammiraju J.S.S."/>
            <person name="Engler F."/>
            <person name="Soderlund C."/>
            <person name="Wing R.A."/>
            <person name="Palmer L.E."/>
            <person name="de la Bastide M."/>
            <person name="Spiegel L."/>
            <person name="Nascimento L."/>
            <person name="Zutavern T."/>
            <person name="O'Shaughnessy A."/>
            <person name="Dike S."/>
            <person name="Dedhia N."/>
            <person name="Preston R."/>
            <person name="Balija V."/>
            <person name="McCombie W.R."/>
            <person name="Chow T."/>
            <person name="Chen H."/>
            <person name="Chung M."/>
            <person name="Chen C."/>
            <person name="Shaw J."/>
            <person name="Wu H."/>
            <person name="Hsiao K."/>
            <person name="Chao Y."/>
            <person name="Chu M."/>
            <person name="Cheng C."/>
            <person name="Hour A."/>
            <person name="Lee P."/>
            <person name="Lin S."/>
            <person name="Lin Y."/>
            <person name="Liou J."/>
            <person name="Liu S."/>
            <person name="Hsing Y."/>
            <person name="Raghuvanshi S."/>
            <person name="Mohanty A."/>
            <person name="Bharti A.K."/>
            <person name="Gaur A."/>
            <person name="Gupta V."/>
            <person name="Kumar D."/>
            <person name="Ravi V."/>
            <person name="Vij S."/>
            <person name="Kapur A."/>
            <person name="Khurana P."/>
            <person name="Khurana P."/>
            <person name="Khurana J.P."/>
            <person name="Tyagi A.K."/>
            <person name="Gaikwad K."/>
            <person name="Singh A."/>
            <person name="Dalal V."/>
            <person name="Srivastava S."/>
            <person name="Dixit A."/>
            <person name="Pal A.K."/>
            <person name="Ghazi I.A."/>
            <person name="Yadav M."/>
            <person name="Pandit A."/>
            <person name="Bhargava A."/>
            <person name="Sureshbabu K."/>
            <person name="Batra K."/>
            <person name="Sharma T.R."/>
            <person name="Mohapatra T."/>
            <person name="Singh N.K."/>
            <person name="Messing J."/>
            <person name="Nelson A.B."/>
            <person name="Fuks G."/>
            <person name="Kavchok S."/>
            <person name="Keizer G."/>
            <person name="Linton E."/>
            <person name="Llaca V."/>
            <person name="Song R."/>
            <person name="Tanyolac B."/>
            <person name="Young S."/>
            <person name="Ho-Il K."/>
            <person name="Hahn J.H."/>
            <person name="Sangsakoo G."/>
            <person name="Vanavichit A."/>
            <person name="de Mattos Luiz.A.T."/>
            <person name="Zimmer P.D."/>
            <person name="Malone G."/>
            <person name="Dellagostin O."/>
            <person name="de Oliveira A.C."/>
            <person name="Bevan M."/>
            <person name="Bancroft I."/>
            <person name="Minx P."/>
            <person name="Cordum H."/>
            <person name="Wilson R."/>
            <person name="Cheng Z."/>
            <person name="Jin W."/>
            <person name="Jiang J."/>
            <person name="Leong S.A."/>
            <person name="Iwama H."/>
            <person name="Gojobori T."/>
            <person name="Itoh T."/>
            <person name="Niimura Y."/>
            <person name="Fujii Y."/>
            <person name="Habara T."/>
            <person name="Sakai H."/>
            <person name="Sato Y."/>
            <person name="Wilson G."/>
            <person name="Kumar K."/>
            <person name="McCouch S."/>
            <person name="Juretic N."/>
            <person name="Hoen D."/>
            <person name="Wright S."/>
            <person name="Bruskiewich R."/>
            <person name="Bureau T."/>
            <person name="Miyao A."/>
            <person name="Hirochika H."/>
            <person name="Nishikawa T."/>
            <person name="Kadowaki K."/>
            <person name="Sugiura M."/>
            <person name="Burr B."/>
            <person name="Sasaki T."/>
        </authorList>
    </citation>
    <scope>NUCLEOTIDE SEQUENCE [LARGE SCALE GENOMIC DNA]</scope>
    <source>
        <strain evidence="2">cv. Nipponbare</strain>
    </source>
</reference>
<protein>
    <submittedName>
        <fullName evidence="1">Os05g0564350 protein</fullName>
    </submittedName>
</protein>
<dbReference type="Gramene" id="Os05t0564350-00">
    <property type="protein sequence ID" value="Os05t0564350-00"/>
    <property type="gene ID" value="Os05g0564350"/>
</dbReference>
<dbReference type="AlphaFoldDB" id="A0A0P0WQC2"/>
<organism evidence="1 2">
    <name type="scientific">Oryza sativa subsp. japonica</name>
    <name type="common">Rice</name>
    <dbReference type="NCBI Taxonomy" id="39947"/>
    <lineage>
        <taxon>Eukaryota</taxon>
        <taxon>Viridiplantae</taxon>
        <taxon>Streptophyta</taxon>
        <taxon>Embryophyta</taxon>
        <taxon>Tracheophyta</taxon>
        <taxon>Spermatophyta</taxon>
        <taxon>Magnoliopsida</taxon>
        <taxon>Liliopsida</taxon>
        <taxon>Poales</taxon>
        <taxon>Poaceae</taxon>
        <taxon>BOP clade</taxon>
        <taxon>Oryzoideae</taxon>
        <taxon>Oryzeae</taxon>
        <taxon>Oryzinae</taxon>
        <taxon>Oryza</taxon>
        <taxon>Oryza sativa</taxon>
    </lineage>
</organism>
<name>A0A0P0WQC2_ORYSJ</name>
<keyword evidence="2" id="KW-1185">Reference proteome</keyword>
<reference evidence="1 2" key="3">
    <citation type="journal article" date="2013" name="Rice">
        <title>Improvement of the Oryza sativa Nipponbare reference genome using next generation sequence and optical map data.</title>
        <authorList>
            <person name="Kawahara Y."/>
            <person name="de la Bastide M."/>
            <person name="Hamilton J.P."/>
            <person name="Kanamori H."/>
            <person name="McCombie W.R."/>
            <person name="Ouyang S."/>
            <person name="Schwartz D.C."/>
            <person name="Tanaka T."/>
            <person name="Wu J."/>
            <person name="Zhou S."/>
            <person name="Childs K.L."/>
            <person name="Davidson R.M."/>
            <person name="Lin H."/>
            <person name="Quesada-Ocampo L."/>
            <person name="Vaillancourt B."/>
            <person name="Sakai H."/>
            <person name="Lee S.S."/>
            <person name="Kim J."/>
            <person name="Numa H."/>
            <person name="Itoh T."/>
            <person name="Buell C.R."/>
            <person name="Matsumoto T."/>
        </authorList>
    </citation>
    <scope>NUCLEOTIDE SEQUENCE [LARGE SCALE GENOMIC DNA]</scope>
    <source>
        <strain evidence="2">cv. Nipponbare</strain>
    </source>
</reference>